<accession>A0A538SK97</accession>
<gene>
    <name evidence="3" type="ORF">E6K73_04735</name>
</gene>
<evidence type="ECO:0000256" key="1">
    <source>
        <dbReference type="SAM" id="Phobius"/>
    </source>
</evidence>
<name>A0A538SK97_UNCEI</name>
<dbReference type="Pfam" id="PF13701">
    <property type="entry name" value="DDE_Tnp_1_4"/>
    <property type="match status" value="1"/>
</dbReference>
<evidence type="ECO:0000313" key="3">
    <source>
        <dbReference type="EMBL" id="TMQ51804.1"/>
    </source>
</evidence>
<dbReference type="Proteomes" id="UP000320184">
    <property type="component" value="Unassembled WGS sequence"/>
</dbReference>
<keyword evidence="1" id="KW-1133">Transmembrane helix</keyword>
<organism evidence="3 4">
    <name type="scientific">Eiseniibacteriota bacterium</name>
    <dbReference type="NCBI Taxonomy" id="2212470"/>
    <lineage>
        <taxon>Bacteria</taxon>
        <taxon>Candidatus Eiseniibacteriota</taxon>
    </lineage>
</organism>
<sequence>MHRQVEQLCVTRGLGFSISAKLTERLRPAIDALPESVWSAYPWENEAEWTEFRYQPNGWSREHRLLVKRTPWYEKEQRVIGEYFYTAVITNLVGAGSSLIRYHLTRGGMENYLEEFKNGLGAAHLPSQRFLANWAWLLIAGIAYNLAQAFKLLLLGVEWHADQLKKLRLHWFNIGPRWILALARGPDAVAAFCRVQALLAAF</sequence>
<evidence type="ECO:0000259" key="2">
    <source>
        <dbReference type="Pfam" id="PF13701"/>
    </source>
</evidence>
<feature type="transmembrane region" description="Helical" evidence="1">
    <location>
        <begin position="134"/>
        <end position="157"/>
    </location>
</feature>
<protein>
    <recommendedName>
        <fullName evidence="2">Transposase DDE domain-containing protein</fullName>
    </recommendedName>
</protein>
<feature type="domain" description="Transposase DDE" evidence="2">
    <location>
        <begin position="4"/>
        <end position="177"/>
    </location>
</feature>
<dbReference type="InterPro" id="IPR025668">
    <property type="entry name" value="Tnp_DDE_dom"/>
</dbReference>
<keyword evidence="1" id="KW-0812">Transmembrane</keyword>
<reference evidence="3 4" key="1">
    <citation type="journal article" date="2019" name="Nat. Microbiol.">
        <title>Mediterranean grassland soil C-N compound turnover is dependent on rainfall and depth, and is mediated by genomically divergent microorganisms.</title>
        <authorList>
            <person name="Diamond S."/>
            <person name="Andeer P.F."/>
            <person name="Li Z."/>
            <person name="Crits-Christoph A."/>
            <person name="Burstein D."/>
            <person name="Anantharaman K."/>
            <person name="Lane K.R."/>
            <person name="Thomas B.C."/>
            <person name="Pan C."/>
            <person name="Northen T.R."/>
            <person name="Banfield J.F."/>
        </authorList>
    </citation>
    <scope>NUCLEOTIDE SEQUENCE [LARGE SCALE GENOMIC DNA]</scope>
    <source>
        <strain evidence="3">WS_3</strain>
    </source>
</reference>
<evidence type="ECO:0000313" key="4">
    <source>
        <dbReference type="Proteomes" id="UP000320184"/>
    </source>
</evidence>
<feature type="transmembrane region" description="Helical" evidence="1">
    <location>
        <begin position="83"/>
        <end position="104"/>
    </location>
</feature>
<dbReference type="EMBL" id="VBOT01000053">
    <property type="protein sequence ID" value="TMQ51804.1"/>
    <property type="molecule type" value="Genomic_DNA"/>
</dbReference>
<comment type="caution">
    <text evidence="3">The sequence shown here is derived from an EMBL/GenBank/DDBJ whole genome shotgun (WGS) entry which is preliminary data.</text>
</comment>
<keyword evidence="1" id="KW-0472">Membrane</keyword>
<dbReference type="AlphaFoldDB" id="A0A538SK97"/>
<proteinExistence type="predicted"/>